<dbReference type="SUPFAM" id="SSF63380">
    <property type="entry name" value="Riboflavin synthase domain-like"/>
    <property type="match status" value="1"/>
</dbReference>
<dbReference type="CDD" id="cd06185">
    <property type="entry name" value="PDR_like"/>
    <property type="match status" value="1"/>
</dbReference>
<dbReference type="OrthoDB" id="9792185at2"/>
<dbReference type="GO" id="GO:0051537">
    <property type="term" value="F:2 iron, 2 sulfur cluster binding"/>
    <property type="evidence" value="ECO:0007669"/>
    <property type="project" value="UniProtKB-KW"/>
</dbReference>
<dbReference type="GO" id="GO:0046872">
    <property type="term" value="F:metal ion binding"/>
    <property type="evidence" value="ECO:0007669"/>
    <property type="project" value="UniProtKB-KW"/>
</dbReference>
<dbReference type="InterPro" id="IPR017927">
    <property type="entry name" value="FAD-bd_FR_type"/>
</dbReference>
<accession>A0A2T5HW69</accession>
<keyword evidence="3" id="KW-0479">Metal-binding</keyword>
<dbReference type="InterPro" id="IPR054582">
    <property type="entry name" value="DmmA-like_N"/>
</dbReference>
<dbReference type="PROSITE" id="PS51384">
    <property type="entry name" value="FAD_FR"/>
    <property type="match status" value="1"/>
</dbReference>
<reference evidence="9 10" key="1">
    <citation type="submission" date="2018-04" db="EMBL/GenBank/DDBJ databases">
        <title>Genomic Encyclopedia of Archaeal and Bacterial Type Strains, Phase II (KMG-II): from individual species to whole genera.</title>
        <authorList>
            <person name="Goeker M."/>
        </authorList>
    </citation>
    <scope>NUCLEOTIDE SEQUENCE [LARGE SCALE GENOMIC DNA]</scope>
    <source>
        <strain evidence="9 10">DSM 100434</strain>
    </source>
</reference>
<keyword evidence="5" id="KW-0408">Iron</keyword>
<dbReference type="RefSeq" id="WP_107814819.1">
    <property type="nucleotide sequence ID" value="NZ_QAOH01000001.1"/>
</dbReference>
<comment type="caution">
    <text evidence="9">The sequence shown here is derived from an EMBL/GenBank/DDBJ whole genome shotgun (WGS) entry which is preliminary data.</text>
</comment>
<dbReference type="Gene3D" id="3.40.50.80">
    <property type="entry name" value="Nucleotide-binding domain of ferredoxin-NADP reductase (FNR) module"/>
    <property type="match status" value="1"/>
</dbReference>
<evidence type="ECO:0000259" key="7">
    <source>
        <dbReference type="PROSITE" id="PS51085"/>
    </source>
</evidence>
<dbReference type="PANTHER" id="PTHR47354">
    <property type="entry name" value="NADH OXIDOREDUCTASE HCR"/>
    <property type="match status" value="1"/>
</dbReference>
<dbReference type="EMBL" id="QAOH01000001">
    <property type="protein sequence ID" value="PTQ75822.1"/>
    <property type="molecule type" value="Genomic_DNA"/>
</dbReference>
<dbReference type="InterPro" id="IPR001041">
    <property type="entry name" value="2Fe-2S_ferredoxin-type"/>
</dbReference>
<sequence length="319" mass="34854">MRKLALKVTEIEQLSPLVKRFRFEDPTGASLPVFSGGAHITVEMPEKTEAGDTIRRNSYSLISDPYDGSGYEIAVRREDKGRGGSLYMHRCVSEGDDITVSVPSNLFQLDLRARKHVLIGGGIGITPFLSQLKQLDMEQKPYELHYAARSREEAAGVKLLPQAAHIHVHISEEGSRMDLGAILDGQPLGTHVYTCGPEGLITAVADQTARLGWPKAAVHSEAFTAPPPGEPFDVVIASTGQTVHVKADQSLLEALEAARVEVDYSCRGGACGRCQTKVIACDGRILHNDHWLSEDERAAQKDIMPCMSRFKGARLELDL</sequence>
<keyword evidence="1" id="KW-0285">Flavoprotein</keyword>
<dbReference type="GO" id="GO:0016491">
    <property type="term" value="F:oxidoreductase activity"/>
    <property type="evidence" value="ECO:0007669"/>
    <property type="project" value="UniProtKB-KW"/>
</dbReference>
<dbReference type="InterPro" id="IPR039261">
    <property type="entry name" value="FNR_nucleotide-bd"/>
</dbReference>
<proteinExistence type="predicted"/>
<evidence type="ECO:0000259" key="8">
    <source>
        <dbReference type="PROSITE" id="PS51384"/>
    </source>
</evidence>
<keyword evidence="2" id="KW-0001">2Fe-2S</keyword>
<dbReference type="SUPFAM" id="SSF54292">
    <property type="entry name" value="2Fe-2S ferredoxin-like"/>
    <property type="match status" value="1"/>
</dbReference>
<dbReference type="PRINTS" id="PR00409">
    <property type="entry name" value="PHDIOXRDTASE"/>
</dbReference>
<dbReference type="InterPro" id="IPR012675">
    <property type="entry name" value="Beta-grasp_dom_sf"/>
</dbReference>
<dbReference type="AlphaFoldDB" id="A0A2T5HW69"/>
<dbReference type="InterPro" id="IPR036010">
    <property type="entry name" value="2Fe-2S_ferredoxin-like_sf"/>
</dbReference>
<evidence type="ECO:0000313" key="10">
    <source>
        <dbReference type="Proteomes" id="UP000244077"/>
    </source>
</evidence>
<evidence type="ECO:0000256" key="4">
    <source>
        <dbReference type="ARBA" id="ARBA00023002"/>
    </source>
</evidence>
<dbReference type="Gene3D" id="3.10.20.30">
    <property type="match status" value="1"/>
</dbReference>
<feature type="domain" description="2Fe-2S ferredoxin-type" evidence="7">
    <location>
        <begin position="232"/>
        <end position="319"/>
    </location>
</feature>
<feature type="domain" description="FAD-binding FR-type" evidence="8">
    <location>
        <begin position="1"/>
        <end position="110"/>
    </location>
</feature>
<dbReference type="CDD" id="cd00207">
    <property type="entry name" value="fer2"/>
    <property type="match status" value="1"/>
</dbReference>
<evidence type="ECO:0000256" key="5">
    <source>
        <dbReference type="ARBA" id="ARBA00023004"/>
    </source>
</evidence>
<dbReference type="Proteomes" id="UP000244077">
    <property type="component" value="Unassembled WGS sequence"/>
</dbReference>
<keyword evidence="10" id="KW-1185">Reference proteome</keyword>
<dbReference type="InterPro" id="IPR050415">
    <property type="entry name" value="MRET"/>
</dbReference>
<dbReference type="InterPro" id="IPR017938">
    <property type="entry name" value="Riboflavin_synthase-like_b-brl"/>
</dbReference>
<dbReference type="SUPFAM" id="SSF52343">
    <property type="entry name" value="Ferredoxin reductase-like, C-terminal NADP-linked domain"/>
    <property type="match status" value="1"/>
</dbReference>
<dbReference type="PROSITE" id="PS51085">
    <property type="entry name" value="2FE2S_FER_2"/>
    <property type="match status" value="1"/>
</dbReference>
<protein>
    <submittedName>
        <fullName evidence="9">Ferredoxin-NADP reductase</fullName>
    </submittedName>
</protein>
<evidence type="ECO:0000256" key="3">
    <source>
        <dbReference type="ARBA" id="ARBA00022723"/>
    </source>
</evidence>
<name>A0A2T5HW69_9RHOB</name>
<organism evidence="9 10">
    <name type="scientific">Celeribacter persicus</name>
    <dbReference type="NCBI Taxonomy" id="1651082"/>
    <lineage>
        <taxon>Bacteria</taxon>
        <taxon>Pseudomonadati</taxon>
        <taxon>Pseudomonadota</taxon>
        <taxon>Alphaproteobacteria</taxon>
        <taxon>Rhodobacterales</taxon>
        <taxon>Roseobacteraceae</taxon>
        <taxon>Celeribacter</taxon>
    </lineage>
</organism>
<evidence type="ECO:0000256" key="1">
    <source>
        <dbReference type="ARBA" id="ARBA00022630"/>
    </source>
</evidence>
<evidence type="ECO:0000313" key="9">
    <source>
        <dbReference type="EMBL" id="PTQ75822.1"/>
    </source>
</evidence>
<dbReference type="Pfam" id="PF22290">
    <property type="entry name" value="DmmA-like_N"/>
    <property type="match status" value="1"/>
</dbReference>
<dbReference type="Pfam" id="PF00111">
    <property type="entry name" value="Fer2"/>
    <property type="match status" value="1"/>
</dbReference>
<gene>
    <name evidence="9" type="ORF">C8N42_101363</name>
</gene>
<dbReference type="PANTHER" id="PTHR47354:SF1">
    <property type="entry name" value="CARNITINE MONOOXYGENASE REDUCTASE SUBUNIT"/>
    <property type="match status" value="1"/>
</dbReference>
<evidence type="ECO:0000256" key="2">
    <source>
        <dbReference type="ARBA" id="ARBA00022714"/>
    </source>
</evidence>
<keyword evidence="4" id="KW-0560">Oxidoreductase</keyword>
<dbReference type="Gene3D" id="2.40.30.10">
    <property type="entry name" value="Translation factors"/>
    <property type="match status" value="1"/>
</dbReference>
<keyword evidence="6" id="KW-0411">Iron-sulfur</keyword>
<evidence type="ECO:0000256" key="6">
    <source>
        <dbReference type="ARBA" id="ARBA00023014"/>
    </source>
</evidence>